<comment type="caution">
    <text evidence="2">The sequence shown here is derived from an EMBL/GenBank/DDBJ whole genome shotgun (WGS) entry which is preliminary data.</text>
</comment>
<dbReference type="AlphaFoldDB" id="A0A943HK51"/>
<evidence type="ECO:0000256" key="1">
    <source>
        <dbReference type="SAM" id="Phobius"/>
    </source>
</evidence>
<keyword evidence="1" id="KW-0812">Transmembrane</keyword>
<dbReference type="Proteomes" id="UP000759273">
    <property type="component" value="Unassembled WGS sequence"/>
</dbReference>
<accession>A0A943HK51</accession>
<evidence type="ECO:0000313" key="2">
    <source>
        <dbReference type="EMBL" id="MBS5333321.1"/>
    </source>
</evidence>
<organism evidence="2 3">
    <name type="scientific">Subdoligranulum variabile</name>
    <dbReference type="NCBI Taxonomy" id="214851"/>
    <lineage>
        <taxon>Bacteria</taxon>
        <taxon>Bacillati</taxon>
        <taxon>Bacillota</taxon>
        <taxon>Clostridia</taxon>
        <taxon>Eubacteriales</taxon>
        <taxon>Oscillospiraceae</taxon>
        <taxon>Subdoligranulum</taxon>
    </lineage>
</organism>
<keyword evidence="1" id="KW-0472">Membrane</keyword>
<protein>
    <submittedName>
        <fullName evidence="2">Uncharacterized protein</fullName>
    </submittedName>
</protein>
<proteinExistence type="predicted"/>
<gene>
    <name evidence="2" type="ORF">KHY36_12440</name>
</gene>
<feature type="transmembrane region" description="Helical" evidence="1">
    <location>
        <begin position="61"/>
        <end position="78"/>
    </location>
</feature>
<dbReference type="EMBL" id="JAGZGG010000038">
    <property type="protein sequence ID" value="MBS5333321.1"/>
    <property type="molecule type" value="Genomic_DNA"/>
</dbReference>
<keyword evidence="1" id="KW-1133">Transmembrane helix</keyword>
<evidence type="ECO:0000313" key="3">
    <source>
        <dbReference type="Proteomes" id="UP000759273"/>
    </source>
</evidence>
<sequence length="174" mass="19254">MQPITYMTSLFTFYLKGEIKSEQNFISFKVPNTILGLIPLGAQTEKFTISQIASTATNTRLSLKYLLLGILLVLWGFSGLTESFLLGLILLLLGINNVVNAFIINLVVTTTAGQQKIISFLIFDKQKANQAAEQINAMIAGRLDDTNTRQQTNRVIDANAQQTDRIIDAINSNK</sequence>
<feature type="transmembrane region" description="Helical" evidence="1">
    <location>
        <begin position="84"/>
        <end position="108"/>
    </location>
</feature>
<reference evidence="2" key="1">
    <citation type="submission" date="2021-02" db="EMBL/GenBank/DDBJ databases">
        <title>Infant gut strain persistence is associated with maternal origin, phylogeny, and functional potential including surface adhesion and iron acquisition.</title>
        <authorList>
            <person name="Lou Y.C."/>
        </authorList>
    </citation>
    <scope>NUCLEOTIDE SEQUENCE</scope>
    <source>
        <strain evidence="2">L3_101_000M1_dasL3_101_000M1_concoct_87</strain>
    </source>
</reference>
<name>A0A943HK51_9FIRM</name>